<dbReference type="Proteomes" id="UP000321583">
    <property type="component" value="Unassembled WGS sequence"/>
</dbReference>
<proteinExistence type="predicted"/>
<dbReference type="PROSITE" id="PS51257">
    <property type="entry name" value="PROKAR_LIPOPROTEIN"/>
    <property type="match status" value="1"/>
</dbReference>
<evidence type="ECO:0000313" key="1">
    <source>
        <dbReference type="EMBL" id="TWH03636.1"/>
    </source>
</evidence>
<dbReference type="EMBL" id="VLJS01000112">
    <property type="protein sequence ID" value="TWH03636.1"/>
    <property type="molecule type" value="Genomic_DNA"/>
</dbReference>
<name>A0A562D1P5_9GAMM</name>
<reference evidence="1 2" key="1">
    <citation type="submission" date="2019-07" db="EMBL/GenBank/DDBJ databases">
        <title>Genome sequencing of lignin-degrading bacterial isolates.</title>
        <authorList>
            <person name="Gladden J."/>
        </authorList>
    </citation>
    <scope>NUCLEOTIDE SEQUENCE [LARGE SCALE GENOMIC DNA]</scope>
    <source>
        <strain evidence="1 2">J19</strain>
    </source>
</reference>
<comment type="caution">
    <text evidence="1">The sequence shown here is derived from an EMBL/GenBank/DDBJ whole genome shotgun (WGS) entry which is preliminary data.</text>
</comment>
<evidence type="ECO:0000313" key="2">
    <source>
        <dbReference type="Proteomes" id="UP000321583"/>
    </source>
</evidence>
<protein>
    <submittedName>
        <fullName evidence="1">Uncharacterized protein</fullName>
    </submittedName>
</protein>
<gene>
    <name evidence="1" type="ORF">L613_007900000020</name>
</gene>
<dbReference type="AlphaFoldDB" id="A0A562D1P5"/>
<sequence>MTMRFHHACGGGRAARWLCGGLLALAAAGCASRGGIDEAQPDASAGVGQRMIVPTTDTRYELAPHQGFVFPRILANDSPAFPAHYRPPSPFSATLCVSLAVGEDGEVRNVHLVGAPGCIAPEEAPEPLGTAVLEAVAAWEFEPALLCEYPDAATRNRDWNGGGCTGAVSAVKPVPVTLAWAFTFELQQGQARVSNRRSSP</sequence>
<keyword evidence="2" id="KW-1185">Reference proteome</keyword>
<accession>A0A562D1P5</accession>
<organism evidence="1 2">
    <name type="scientific">Pseudoxanthomonas taiwanensis J19</name>
    <dbReference type="NCBI Taxonomy" id="935569"/>
    <lineage>
        <taxon>Bacteria</taxon>
        <taxon>Pseudomonadati</taxon>
        <taxon>Pseudomonadota</taxon>
        <taxon>Gammaproteobacteria</taxon>
        <taxon>Lysobacterales</taxon>
        <taxon>Lysobacteraceae</taxon>
        <taxon>Pseudoxanthomonas</taxon>
    </lineage>
</organism>